<sequence length="141" mass="14924">MGGSRPPGLHPRGSAQGGAAHLMSVSSAARPQGSVAGARSRPPRDSLRSLSLPRMPSAQLSAWPQPSRVRRGRHLVFPSRDRPDLRAGVGCRISVLLLCATPCETQGDTCIVTRASGAVRTFDVTCSASRDVKGPRLRVFS</sequence>
<comment type="caution">
    <text evidence="2">The sequence shown here is derived from an EMBL/GenBank/DDBJ whole genome shotgun (WGS) entry which is preliminary data.</text>
</comment>
<reference evidence="2" key="1">
    <citation type="journal article" date="2022" name="bioRxiv">
        <title>Sequencing and chromosome-scale assembly of the giantPleurodeles waltlgenome.</title>
        <authorList>
            <person name="Brown T."/>
            <person name="Elewa A."/>
            <person name="Iarovenko S."/>
            <person name="Subramanian E."/>
            <person name="Araus A.J."/>
            <person name="Petzold A."/>
            <person name="Susuki M."/>
            <person name="Suzuki K.-i.T."/>
            <person name="Hayashi T."/>
            <person name="Toyoda A."/>
            <person name="Oliveira C."/>
            <person name="Osipova E."/>
            <person name="Leigh N.D."/>
            <person name="Simon A."/>
            <person name="Yun M.H."/>
        </authorList>
    </citation>
    <scope>NUCLEOTIDE SEQUENCE</scope>
    <source>
        <strain evidence="2">20211129_DDA</strain>
        <tissue evidence="2">Liver</tissue>
    </source>
</reference>
<gene>
    <name evidence="2" type="ORF">NDU88_005419</name>
</gene>
<feature type="compositionally biased region" description="Low complexity" evidence="1">
    <location>
        <begin position="48"/>
        <end position="57"/>
    </location>
</feature>
<evidence type="ECO:0000313" key="3">
    <source>
        <dbReference type="Proteomes" id="UP001066276"/>
    </source>
</evidence>
<evidence type="ECO:0000313" key="2">
    <source>
        <dbReference type="EMBL" id="KAJ1127013.1"/>
    </source>
</evidence>
<proteinExistence type="predicted"/>
<dbReference type="Proteomes" id="UP001066276">
    <property type="component" value="Chromosome 7"/>
</dbReference>
<evidence type="ECO:0000256" key="1">
    <source>
        <dbReference type="SAM" id="MobiDB-lite"/>
    </source>
</evidence>
<keyword evidence="3" id="KW-1185">Reference proteome</keyword>
<dbReference type="EMBL" id="JANPWB010000011">
    <property type="protein sequence ID" value="KAJ1127013.1"/>
    <property type="molecule type" value="Genomic_DNA"/>
</dbReference>
<dbReference type="AlphaFoldDB" id="A0AAV7PFG6"/>
<accession>A0AAV7PFG6</accession>
<name>A0AAV7PFG6_PLEWA</name>
<feature type="region of interest" description="Disordered" evidence="1">
    <location>
        <begin position="1"/>
        <end position="70"/>
    </location>
</feature>
<organism evidence="2 3">
    <name type="scientific">Pleurodeles waltl</name>
    <name type="common">Iberian ribbed newt</name>
    <dbReference type="NCBI Taxonomy" id="8319"/>
    <lineage>
        <taxon>Eukaryota</taxon>
        <taxon>Metazoa</taxon>
        <taxon>Chordata</taxon>
        <taxon>Craniata</taxon>
        <taxon>Vertebrata</taxon>
        <taxon>Euteleostomi</taxon>
        <taxon>Amphibia</taxon>
        <taxon>Batrachia</taxon>
        <taxon>Caudata</taxon>
        <taxon>Salamandroidea</taxon>
        <taxon>Salamandridae</taxon>
        <taxon>Pleurodelinae</taxon>
        <taxon>Pleurodeles</taxon>
    </lineage>
</organism>
<protein>
    <submittedName>
        <fullName evidence="2">Uncharacterized protein</fullName>
    </submittedName>
</protein>